<protein>
    <submittedName>
        <fullName evidence="2">Uncharacterized protein</fullName>
    </submittedName>
</protein>
<feature type="region of interest" description="Disordered" evidence="1">
    <location>
        <begin position="321"/>
        <end position="340"/>
    </location>
</feature>
<name>A0A6C0AGA7_9ZZZZ</name>
<feature type="compositionally biased region" description="Acidic residues" evidence="1">
    <location>
        <begin position="53"/>
        <end position="62"/>
    </location>
</feature>
<evidence type="ECO:0000313" key="2">
    <source>
        <dbReference type="EMBL" id="QHS78798.1"/>
    </source>
</evidence>
<accession>A0A6C0AGA7</accession>
<feature type="compositionally biased region" description="Basic and acidic residues" evidence="1">
    <location>
        <begin position="347"/>
        <end position="360"/>
    </location>
</feature>
<feature type="region of interest" description="Disordered" evidence="1">
    <location>
        <begin position="29"/>
        <end position="80"/>
    </location>
</feature>
<dbReference type="EMBL" id="MN740604">
    <property type="protein sequence ID" value="QHS78798.1"/>
    <property type="molecule type" value="Genomic_DNA"/>
</dbReference>
<dbReference type="AlphaFoldDB" id="A0A6C0AGA7"/>
<evidence type="ECO:0000256" key="1">
    <source>
        <dbReference type="SAM" id="MobiDB-lite"/>
    </source>
</evidence>
<organism evidence="2">
    <name type="scientific">viral metagenome</name>
    <dbReference type="NCBI Taxonomy" id="1070528"/>
    <lineage>
        <taxon>unclassified sequences</taxon>
        <taxon>metagenomes</taxon>
        <taxon>organismal metagenomes</taxon>
    </lineage>
</organism>
<feature type="region of interest" description="Disordered" evidence="1">
    <location>
        <begin position="345"/>
        <end position="367"/>
    </location>
</feature>
<feature type="compositionally biased region" description="Basic residues" evidence="1">
    <location>
        <begin position="1"/>
        <end position="16"/>
    </location>
</feature>
<proteinExistence type="predicted"/>
<sequence>MKKTFRLKKRSVKKSKGGMIPASLLTQIKSRIDDSLPTSSNDGVEESKHEDNYVEESIQEGVEESKHEDNNVEKSKQQLKSELENCKKELEISKRFAEKEKERAENLQKKLYDLENSASDLRNELISDRSTKTLDEIDEEIKKAIEKCLENEMDDCPELEKLDLEKKSHPEYQERLNAQRKAWDDIQKSDNEKALQIMRGFVPSNILKTTLKDLKDDLIEKIGNERVAQKLARHIWYKKILWLIRMPKNMLKKLSPAEFKIKYSQQGLDIVELRAIYYSLPDKFENDALGLKKEWKNNLRLKLENYVMRDEYNQLTSGETRNSVYEDINPPPFNPTFEDIDWEVDANESKNKEERREPKKFAQLRKK</sequence>
<feature type="compositionally biased region" description="Basic and acidic residues" evidence="1">
    <location>
        <begin position="63"/>
        <end position="80"/>
    </location>
</feature>
<feature type="region of interest" description="Disordered" evidence="1">
    <location>
        <begin position="1"/>
        <end position="20"/>
    </location>
</feature>
<reference evidence="2" key="1">
    <citation type="journal article" date="2020" name="Nature">
        <title>Giant virus diversity and host interactions through global metagenomics.</title>
        <authorList>
            <person name="Schulz F."/>
            <person name="Roux S."/>
            <person name="Paez-Espino D."/>
            <person name="Jungbluth S."/>
            <person name="Walsh D.A."/>
            <person name="Denef V.J."/>
            <person name="McMahon K.D."/>
            <person name="Konstantinidis K.T."/>
            <person name="Eloe-Fadrosh E.A."/>
            <person name="Kyrpides N.C."/>
            <person name="Woyke T."/>
        </authorList>
    </citation>
    <scope>NUCLEOTIDE SEQUENCE</scope>
    <source>
        <strain evidence="2">GVMAG-S-1024976-23</strain>
    </source>
</reference>